<dbReference type="HOGENOM" id="CLU_2084686_0_0_1"/>
<name>T0JLH2_COLGC</name>
<dbReference type="AlphaFoldDB" id="T0JLH2"/>
<proteinExistence type="predicted"/>
<dbReference type="EMBL" id="AMYD01004118">
    <property type="protein sequence ID" value="EQB44027.1"/>
    <property type="molecule type" value="Genomic_DNA"/>
</dbReference>
<evidence type="ECO:0000313" key="2">
    <source>
        <dbReference type="Proteomes" id="UP000015530"/>
    </source>
</evidence>
<protein>
    <submittedName>
        <fullName evidence="1">Uncharacterized protein</fullName>
    </submittedName>
</protein>
<sequence length="117" mass="12618">MDVYSGILGEMDSTTMVDAARKGTNSRARASETGRAQAAVRVEGSSLAGAVACQKDAVASGLGQRARRALLWVCSPAVFFSQEYLFKGKARNLGTRYWPSVFGPQNREFNVVRDDPG</sequence>
<evidence type="ECO:0000313" key="1">
    <source>
        <dbReference type="EMBL" id="EQB44027.1"/>
    </source>
</evidence>
<reference evidence="2" key="1">
    <citation type="journal article" date="2013" name="Mol. Plant Microbe Interact.">
        <title>Global aspects of pacC regulation of pathogenicity genes in Colletotrichum gloeosporioides as revealed by transcriptome analysis.</title>
        <authorList>
            <person name="Alkan N."/>
            <person name="Meng X."/>
            <person name="Friedlander G."/>
            <person name="Reuveni E."/>
            <person name="Sukno S."/>
            <person name="Sherman A."/>
            <person name="Thon M."/>
            <person name="Fluhr R."/>
            <person name="Prusky D."/>
        </authorList>
    </citation>
    <scope>NUCLEOTIDE SEQUENCE [LARGE SCALE GENOMIC DNA]</scope>
    <source>
        <strain evidence="2">Cg-14</strain>
    </source>
</reference>
<organism evidence="1 2">
    <name type="scientific">Colletotrichum gloeosporioides (strain Cg-14)</name>
    <name type="common">Anthracnose fungus</name>
    <name type="synonym">Glomerella cingulata</name>
    <dbReference type="NCBI Taxonomy" id="1237896"/>
    <lineage>
        <taxon>Eukaryota</taxon>
        <taxon>Fungi</taxon>
        <taxon>Dikarya</taxon>
        <taxon>Ascomycota</taxon>
        <taxon>Pezizomycotina</taxon>
        <taxon>Sordariomycetes</taxon>
        <taxon>Hypocreomycetidae</taxon>
        <taxon>Glomerellales</taxon>
        <taxon>Glomerellaceae</taxon>
        <taxon>Colletotrichum</taxon>
        <taxon>Colletotrichum gloeosporioides species complex</taxon>
    </lineage>
</organism>
<gene>
    <name evidence="1" type="ORF">CGLO_17264</name>
</gene>
<dbReference type="Proteomes" id="UP000015530">
    <property type="component" value="Unassembled WGS sequence"/>
</dbReference>
<accession>T0JLH2</accession>
<comment type="caution">
    <text evidence="1">The sequence shown here is derived from an EMBL/GenBank/DDBJ whole genome shotgun (WGS) entry which is preliminary data.</text>
</comment>